<proteinExistence type="predicted"/>
<name>A0A0B7B2G0_9EUPU</name>
<organism evidence="1">
    <name type="scientific">Arion vulgaris</name>
    <dbReference type="NCBI Taxonomy" id="1028688"/>
    <lineage>
        <taxon>Eukaryota</taxon>
        <taxon>Metazoa</taxon>
        <taxon>Spiralia</taxon>
        <taxon>Lophotrochozoa</taxon>
        <taxon>Mollusca</taxon>
        <taxon>Gastropoda</taxon>
        <taxon>Heterobranchia</taxon>
        <taxon>Euthyneura</taxon>
        <taxon>Panpulmonata</taxon>
        <taxon>Eupulmonata</taxon>
        <taxon>Stylommatophora</taxon>
        <taxon>Helicina</taxon>
        <taxon>Arionoidea</taxon>
        <taxon>Arionidae</taxon>
        <taxon>Arion</taxon>
    </lineage>
</organism>
<reference evidence="1" key="1">
    <citation type="submission" date="2014-12" db="EMBL/GenBank/DDBJ databases">
        <title>Insight into the proteome of Arion vulgaris.</title>
        <authorList>
            <person name="Aradska J."/>
            <person name="Bulat T."/>
            <person name="Smidak R."/>
            <person name="Sarate P."/>
            <person name="Gangsoo J."/>
            <person name="Sialana F."/>
            <person name="Bilban M."/>
            <person name="Lubec G."/>
        </authorList>
    </citation>
    <scope>NUCLEOTIDE SEQUENCE</scope>
    <source>
        <tissue evidence="1">Skin</tissue>
    </source>
</reference>
<accession>A0A0B7B2G0</accession>
<evidence type="ECO:0000313" key="1">
    <source>
        <dbReference type="EMBL" id="CEK87052.1"/>
    </source>
</evidence>
<gene>
    <name evidence="1" type="primary">ORF157044</name>
</gene>
<dbReference type="AlphaFoldDB" id="A0A0B7B2G0"/>
<protein>
    <submittedName>
        <fullName evidence="1">Uncharacterized protein</fullName>
    </submittedName>
</protein>
<sequence>MFWWIRLAISDQELTGMEEIQIYMRDDGDELDRPKDEKRKAAEINNNVNTTQTAGKRGGLGAQGEELLRQSSKTCIGLRLR</sequence>
<dbReference type="EMBL" id="HACG01040187">
    <property type="protein sequence ID" value="CEK87052.1"/>
    <property type="molecule type" value="Transcribed_RNA"/>
</dbReference>